<proteinExistence type="predicted"/>
<dbReference type="PANTHER" id="PTHR33841">
    <property type="entry name" value="DNA METHYLTRANSFERASE YEEA-RELATED"/>
    <property type="match status" value="1"/>
</dbReference>
<dbReference type="STRING" id="471514.AN477_15400"/>
<dbReference type="EMBL" id="LJCO01000069">
    <property type="protein sequence ID" value="KPV42741.1"/>
    <property type="molecule type" value="Genomic_DNA"/>
</dbReference>
<dbReference type="PROSITE" id="PS00092">
    <property type="entry name" value="N6_MTASE"/>
    <property type="match status" value="1"/>
</dbReference>
<dbReference type="InterPro" id="IPR002052">
    <property type="entry name" value="DNA_methylase_N6_adenine_CS"/>
</dbReference>
<evidence type="ECO:0000256" key="6">
    <source>
        <dbReference type="SAM" id="MobiDB-lite"/>
    </source>
</evidence>
<organism evidence="8 9">
    <name type="scientific">Alicyclobacillus ferrooxydans</name>
    <dbReference type="NCBI Taxonomy" id="471514"/>
    <lineage>
        <taxon>Bacteria</taxon>
        <taxon>Bacillati</taxon>
        <taxon>Bacillota</taxon>
        <taxon>Bacilli</taxon>
        <taxon>Bacillales</taxon>
        <taxon>Alicyclobacillaceae</taxon>
        <taxon>Alicyclobacillus</taxon>
    </lineage>
</organism>
<dbReference type="SUPFAM" id="SSF53335">
    <property type="entry name" value="S-adenosyl-L-methionine-dependent methyltransferases"/>
    <property type="match status" value="1"/>
</dbReference>
<feature type="region of interest" description="Disordered" evidence="6">
    <location>
        <begin position="301"/>
        <end position="330"/>
    </location>
</feature>
<dbReference type="PANTHER" id="PTHR33841:SF1">
    <property type="entry name" value="DNA METHYLTRANSFERASE A"/>
    <property type="match status" value="1"/>
</dbReference>
<dbReference type="GO" id="GO:0009007">
    <property type="term" value="F:site-specific DNA-methyltransferase (adenine-specific) activity"/>
    <property type="evidence" value="ECO:0007669"/>
    <property type="project" value="UniProtKB-EC"/>
</dbReference>
<evidence type="ECO:0000259" key="7">
    <source>
        <dbReference type="Pfam" id="PF07669"/>
    </source>
</evidence>
<keyword evidence="2" id="KW-0489">Methyltransferase</keyword>
<dbReference type="InterPro" id="IPR050953">
    <property type="entry name" value="N4_N6_ade-DNA_methylase"/>
</dbReference>
<evidence type="ECO:0000313" key="8">
    <source>
        <dbReference type="EMBL" id="KPV42741.1"/>
    </source>
</evidence>
<comment type="catalytic activity">
    <reaction evidence="5">
        <text>a 2'-deoxyadenosine in DNA + S-adenosyl-L-methionine = an N(6)-methyl-2'-deoxyadenosine in DNA + S-adenosyl-L-homocysteine + H(+)</text>
        <dbReference type="Rhea" id="RHEA:15197"/>
        <dbReference type="Rhea" id="RHEA-COMP:12418"/>
        <dbReference type="Rhea" id="RHEA-COMP:12419"/>
        <dbReference type="ChEBI" id="CHEBI:15378"/>
        <dbReference type="ChEBI" id="CHEBI:57856"/>
        <dbReference type="ChEBI" id="CHEBI:59789"/>
        <dbReference type="ChEBI" id="CHEBI:90615"/>
        <dbReference type="ChEBI" id="CHEBI:90616"/>
        <dbReference type="EC" id="2.1.1.72"/>
    </reaction>
</comment>
<name>A0A0N8PNX5_9BACL</name>
<dbReference type="CDD" id="cd02440">
    <property type="entry name" value="AdoMet_MTases"/>
    <property type="match status" value="1"/>
</dbReference>
<accession>A0A0N8PNX5</accession>
<sequence>MLDTKRSLGQYSTPIQTVDYMVERLLTFLQIRRAQEQMHHVSILDPAAGDGIFVESLQRHGVHPASILAFDIDPTAVASLPPHINAECQDFLASEQGGFDAIIGNPPYKSKRESVYIQQNRSRLDVQFKDVGIQNMYSMFVVHAIRSLREGGVLCVIVQDSFLTNVYYKNFRKYVVDNCLIHEITLAPRRLFHQKNADVRTAILILEKRTGEINAARRAAHVMHLVDRLPDEQSYHCPGINRVQRIEQKYFMQMDNHTFFINVPKCIIEIFQTTGTRLGDIVAGGTGISTGNDAKFLRKCNEPDRVGRNPGQPSADAGGDTFGATTSGNGSDDDTWVPFYKNGGAGDAWFYETPYWIGRDWKTASMNNKDFLARNAEYYFREGVTCSSMGIEFSAAYLPAGCLFGVNGNFFAKSREDLFYILGFLNSLLVKYLIRAVLNRTNMVTAGYIKRLPYVEPEPTIKHRIANIAEEIVEVRRSKTAYDPVLLQQTIDQLIFDVYRIEAIDQARIEEFCANMFESL</sequence>
<evidence type="ECO:0000313" key="9">
    <source>
        <dbReference type="Proteomes" id="UP000050482"/>
    </source>
</evidence>
<comment type="caution">
    <text evidence="8">The sequence shown here is derived from an EMBL/GenBank/DDBJ whole genome shotgun (WGS) entry which is preliminary data.</text>
</comment>
<evidence type="ECO:0000256" key="2">
    <source>
        <dbReference type="ARBA" id="ARBA00022603"/>
    </source>
</evidence>
<protein>
    <recommendedName>
        <fullName evidence="1">site-specific DNA-methyltransferase (adenine-specific)</fullName>
        <ecNumber evidence="1">2.1.1.72</ecNumber>
    </recommendedName>
</protein>
<dbReference type="PRINTS" id="PR00507">
    <property type="entry name" value="N12N6MTFRASE"/>
</dbReference>
<dbReference type="Proteomes" id="UP000050482">
    <property type="component" value="Unassembled WGS sequence"/>
</dbReference>
<keyword evidence="9" id="KW-1185">Reference proteome</keyword>
<dbReference type="InterPro" id="IPR029063">
    <property type="entry name" value="SAM-dependent_MTases_sf"/>
</dbReference>
<keyword evidence="3" id="KW-0808">Transferase</keyword>
<dbReference type="AlphaFoldDB" id="A0A0N8PNX5"/>
<dbReference type="OrthoDB" id="32195at2"/>
<keyword evidence="4" id="KW-0949">S-adenosyl-L-methionine</keyword>
<feature type="domain" description="Type II methyltransferase M.TaqI-like" evidence="7">
    <location>
        <begin position="91"/>
        <end position="185"/>
    </location>
</feature>
<reference evidence="8 9" key="1">
    <citation type="submission" date="2015-09" db="EMBL/GenBank/DDBJ databases">
        <title>Draft genome sequence of Alicyclobacillus ferrooxydans DSM 22381.</title>
        <authorList>
            <person name="Hemp J."/>
        </authorList>
    </citation>
    <scope>NUCLEOTIDE SEQUENCE [LARGE SCALE GENOMIC DNA]</scope>
    <source>
        <strain evidence="8 9">TC-34</strain>
    </source>
</reference>
<dbReference type="InterPro" id="IPR011639">
    <property type="entry name" value="MethylTrfase_TaqI-like_dom"/>
</dbReference>
<gene>
    <name evidence="8" type="ORF">AN477_15400</name>
</gene>
<evidence type="ECO:0000256" key="1">
    <source>
        <dbReference type="ARBA" id="ARBA00011900"/>
    </source>
</evidence>
<dbReference type="GO" id="GO:0006304">
    <property type="term" value="P:DNA modification"/>
    <property type="evidence" value="ECO:0007669"/>
    <property type="project" value="InterPro"/>
</dbReference>
<dbReference type="EC" id="2.1.1.72" evidence="1"/>
<dbReference type="RefSeq" id="WP_054970058.1">
    <property type="nucleotide sequence ID" value="NZ_LJCO01000069.1"/>
</dbReference>
<dbReference type="Gene3D" id="3.40.50.150">
    <property type="entry name" value="Vaccinia Virus protein VP39"/>
    <property type="match status" value="1"/>
</dbReference>
<dbReference type="GO" id="GO:0032259">
    <property type="term" value="P:methylation"/>
    <property type="evidence" value="ECO:0007669"/>
    <property type="project" value="UniProtKB-KW"/>
</dbReference>
<evidence type="ECO:0000256" key="4">
    <source>
        <dbReference type="ARBA" id="ARBA00022691"/>
    </source>
</evidence>
<evidence type="ECO:0000256" key="5">
    <source>
        <dbReference type="ARBA" id="ARBA00047942"/>
    </source>
</evidence>
<dbReference type="PATRIC" id="fig|471514.4.peg.4755"/>
<evidence type="ECO:0000256" key="3">
    <source>
        <dbReference type="ARBA" id="ARBA00022679"/>
    </source>
</evidence>
<dbReference type="GO" id="GO:0003676">
    <property type="term" value="F:nucleic acid binding"/>
    <property type="evidence" value="ECO:0007669"/>
    <property type="project" value="InterPro"/>
</dbReference>
<dbReference type="Pfam" id="PF07669">
    <property type="entry name" value="Eco57I"/>
    <property type="match status" value="1"/>
</dbReference>